<dbReference type="OMA" id="ECMEGSD"/>
<dbReference type="Ensembl" id="ENSCCAT00000038232.1">
    <property type="protein sequence ID" value="ENSCCAP00000020743.1"/>
    <property type="gene ID" value="ENSCCAG00000028214.1"/>
</dbReference>
<dbReference type="AlphaFoldDB" id="A0A2K5QXZ1"/>
<dbReference type="GO" id="GO:0031334">
    <property type="term" value="P:positive regulation of protein-containing complex assembly"/>
    <property type="evidence" value="ECO:0007669"/>
    <property type="project" value="Ensembl"/>
</dbReference>
<dbReference type="GO" id="GO:0097136">
    <property type="term" value="C:Bcl-2 family protein complex"/>
    <property type="evidence" value="ECO:0007669"/>
    <property type="project" value="Ensembl"/>
</dbReference>
<evidence type="ECO:0000313" key="3">
    <source>
        <dbReference type="Proteomes" id="UP000233040"/>
    </source>
</evidence>
<protein>
    <submittedName>
        <fullName evidence="2">BCL2 interacting killer</fullName>
    </submittedName>
</protein>
<dbReference type="PANTHER" id="PTHR15018:SF1">
    <property type="entry name" value="BCL-2-INTERACTING KILLER"/>
    <property type="match status" value="1"/>
</dbReference>
<evidence type="ECO:0000256" key="1">
    <source>
        <dbReference type="SAM" id="Phobius"/>
    </source>
</evidence>
<gene>
    <name evidence="2" type="primary">BIK</name>
</gene>
<dbReference type="PANTHER" id="PTHR15018">
    <property type="entry name" value="BCL-2-INTERACTING KILLER"/>
    <property type="match status" value="1"/>
</dbReference>
<evidence type="ECO:0000313" key="2">
    <source>
        <dbReference type="Ensembl" id="ENSCCAP00000020743.1"/>
    </source>
</evidence>
<dbReference type="Proteomes" id="UP000233040">
    <property type="component" value="Unassembled WGS sequence"/>
</dbReference>
<reference evidence="2" key="2">
    <citation type="submission" date="2025-09" db="UniProtKB">
        <authorList>
            <consortium name="Ensembl"/>
        </authorList>
    </citation>
    <scope>IDENTIFICATION</scope>
</reference>
<dbReference type="Pfam" id="PF12201">
    <property type="entry name" value="bcl-2I13"/>
    <property type="match status" value="1"/>
</dbReference>
<keyword evidence="1" id="KW-0812">Transmembrane</keyword>
<dbReference type="STRING" id="9516.ENSCCAP00000020743"/>
<organism evidence="2 3">
    <name type="scientific">Cebus imitator</name>
    <name type="common">Panamanian white-faced capuchin</name>
    <name type="synonym">Cebus capucinus imitator</name>
    <dbReference type="NCBI Taxonomy" id="2715852"/>
    <lineage>
        <taxon>Eukaryota</taxon>
        <taxon>Metazoa</taxon>
        <taxon>Chordata</taxon>
        <taxon>Craniata</taxon>
        <taxon>Vertebrata</taxon>
        <taxon>Euteleostomi</taxon>
        <taxon>Mammalia</taxon>
        <taxon>Eutheria</taxon>
        <taxon>Euarchontoglires</taxon>
        <taxon>Primates</taxon>
        <taxon>Haplorrhini</taxon>
        <taxon>Platyrrhini</taxon>
        <taxon>Cebidae</taxon>
        <taxon>Cebinae</taxon>
        <taxon>Cebus</taxon>
    </lineage>
</organism>
<accession>A0A2K5QXZ1</accession>
<dbReference type="GO" id="GO:0008637">
    <property type="term" value="P:apoptotic mitochondrial changes"/>
    <property type="evidence" value="ECO:0007669"/>
    <property type="project" value="TreeGrafter"/>
</dbReference>
<dbReference type="GO" id="GO:0090200">
    <property type="term" value="P:positive regulation of release of cytochrome c from mitochondria"/>
    <property type="evidence" value="ECO:0007669"/>
    <property type="project" value="Ensembl"/>
</dbReference>
<dbReference type="GO" id="GO:0042981">
    <property type="term" value="P:regulation of apoptotic process"/>
    <property type="evidence" value="ECO:0007669"/>
    <property type="project" value="Ensembl"/>
</dbReference>
<keyword evidence="1" id="KW-1133">Transmembrane helix</keyword>
<dbReference type="GeneTree" id="ENSGT00530000064453"/>
<proteinExistence type="predicted"/>
<name>A0A2K5QXZ1_CEBIM</name>
<dbReference type="InterPro" id="IPR024579">
    <property type="entry name" value="Bcl2-int_killer"/>
</dbReference>
<feature type="transmembrane region" description="Helical" evidence="1">
    <location>
        <begin position="134"/>
        <end position="155"/>
    </location>
</feature>
<dbReference type="GO" id="GO:0008584">
    <property type="term" value="P:male gonad development"/>
    <property type="evidence" value="ECO:0007669"/>
    <property type="project" value="TreeGrafter"/>
</dbReference>
<keyword evidence="3" id="KW-1185">Reference proteome</keyword>
<reference evidence="2" key="1">
    <citation type="submission" date="2025-08" db="UniProtKB">
        <authorList>
            <consortium name="Ensembl"/>
        </authorList>
    </citation>
    <scope>IDENTIFICATION</scope>
</reference>
<sequence>MSEERPLSIDILMETLLCEQFMDPLTMEVVGGGSDPEEDLDPVEDPLECMENSDALALQLACIADQMDVSLRARKLAQLYEVAMYSPGLAVTLDQTDIRDVLGGIVDIFANFQEDVVRLWRSLSSGSWVSRKQAVLLAFLALLLATFSGGLHLLLK</sequence>
<keyword evidence="1" id="KW-0472">Membrane</keyword>